<evidence type="ECO:0000256" key="9">
    <source>
        <dbReference type="ARBA" id="ARBA00023316"/>
    </source>
</evidence>
<evidence type="ECO:0000313" key="14">
    <source>
        <dbReference type="Proteomes" id="UP000034793"/>
    </source>
</evidence>
<evidence type="ECO:0000256" key="3">
    <source>
        <dbReference type="ARBA" id="ARBA00022475"/>
    </source>
</evidence>
<dbReference type="SUPFAM" id="SSF56601">
    <property type="entry name" value="beta-lactamase/transpeptidase-like"/>
    <property type="match status" value="1"/>
</dbReference>
<feature type="domain" description="Penicillin-binding protein transpeptidase" evidence="11">
    <location>
        <begin position="217"/>
        <end position="542"/>
    </location>
</feature>
<proteinExistence type="predicted"/>
<dbReference type="Gene3D" id="3.90.1310.10">
    <property type="entry name" value="Penicillin-binding protein 2a (Domain 2)"/>
    <property type="match status" value="1"/>
</dbReference>
<evidence type="ECO:0000256" key="1">
    <source>
        <dbReference type="ARBA" id="ARBA00004167"/>
    </source>
</evidence>
<gene>
    <name evidence="13" type="ORF">UT61_C0007G0006</name>
</gene>
<accession>A0A0G0S6S0</accession>
<evidence type="ECO:0000256" key="7">
    <source>
        <dbReference type="ARBA" id="ARBA00022989"/>
    </source>
</evidence>
<comment type="subcellular location">
    <subcellularLocation>
        <location evidence="2">Cell membrane</location>
    </subcellularLocation>
    <subcellularLocation>
        <location evidence="1">Membrane</location>
        <topology evidence="1">Single-pass membrane protein</topology>
    </subcellularLocation>
</comment>
<dbReference type="SUPFAM" id="SSF56519">
    <property type="entry name" value="Penicillin binding protein dimerisation domain"/>
    <property type="match status" value="1"/>
</dbReference>
<dbReference type="PANTHER" id="PTHR30627">
    <property type="entry name" value="PEPTIDOGLYCAN D,D-TRANSPEPTIDASE"/>
    <property type="match status" value="1"/>
</dbReference>
<evidence type="ECO:0000256" key="8">
    <source>
        <dbReference type="ARBA" id="ARBA00023136"/>
    </source>
</evidence>
<dbReference type="InterPro" id="IPR005311">
    <property type="entry name" value="PBP_dimer"/>
</dbReference>
<keyword evidence="5" id="KW-0133">Cell shape</keyword>
<evidence type="ECO:0000256" key="2">
    <source>
        <dbReference type="ARBA" id="ARBA00004236"/>
    </source>
</evidence>
<dbReference type="InterPro" id="IPR012338">
    <property type="entry name" value="Beta-lactam/transpept-like"/>
</dbReference>
<reference evidence="13 14" key="1">
    <citation type="journal article" date="2015" name="Nature">
        <title>rRNA introns, odd ribosomes, and small enigmatic genomes across a large radiation of phyla.</title>
        <authorList>
            <person name="Brown C.T."/>
            <person name="Hug L.A."/>
            <person name="Thomas B.C."/>
            <person name="Sharon I."/>
            <person name="Castelle C.J."/>
            <person name="Singh A."/>
            <person name="Wilkins M.J."/>
            <person name="Williams K.H."/>
            <person name="Banfield J.F."/>
        </authorList>
    </citation>
    <scope>NUCLEOTIDE SEQUENCE [LARGE SCALE GENOMIC DNA]</scope>
</reference>
<keyword evidence="4 10" id="KW-0812">Transmembrane</keyword>
<evidence type="ECO:0000259" key="11">
    <source>
        <dbReference type="Pfam" id="PF00905"/>
    </source>
</evidence>
<dbReference type="Proteomes" id="UP000034793">
    <property type="component" value="Unassembled WGS sequence"/>
</dbReference>
<dbReference type="InterPro" id="IPR050515">
    <property type="entry name" value="Beta-lactam/transpept"/>
</dbReference>
<dbReference type="InterPro" id="IPR001460">
    <property type="entry name" value="PCN-bd_Tpept"/>
</dbReference>
<protein>
    <submittedName>
        <fullName evidence="13">Penicillin-binding protein 2</fullName>
    </submittedName>
</protein>
<evidence type="ECO:0000256" key="4">
    <source>
        <dbReference type="ARBA" id="ARBA00022692"/>
    </source>
</evidence>
<dbReference type="GO" id="GO:0008658">
    <property type="term" value="F:penicillin binding"/>
    <property type="evidence" value="ECO:0007669"/>
    <property type="project" value="InterPro"/>
</dbReference>
<organism evidence="13 14">
    <name type="scientific">Candidatus Woesebacteria bacterium GW2011_GWA1_39_8</name>
    <dbReference type="NCBI Taxonomy" id="1618552"/>
    <lineage>
        <taxon>Bacteria</taxon>
        <taxon>Candidatus Woeseibacteriota</taxon>
    </lineage>
</organism>
<keyword evidence="9" id="KW-0961">Cell wall biogenesis/degradation</keyword>
<keyword evidence="8 10" id="KW-0472">Membrane</keyword>
<dbReference type="Pfam" id="PF00905">
    <property type="entry name" value="Transpeptidase"/>
    <property type="match status" value="1"/>
</dbReference>
<sequence>MQTLLAIKTQSWLIWFLRGVVTLGFLVLAGRLVDLQIIRGKYFRVLAEENRIRRVVIVAPRGRIFARGGEVITDNGQVQKEVVFEKSGIEKHDAETSESTKSLITEWVRTYPQADVFAHLTGYLGEVSQEELGKVEAQCLEKGPRKLGALIGRGGLEEKYDCTLRGIDGEELIEVDAFGERVRTLGRKNPTPGRDIHTTIDFGLQKKLAEMLKSDVGAAVITDPKGEILAFYSSPSYDPNVFNNEAKQKEAEEILTDEKKPLFNRVIGGKYHPGSVFKPVVAVAALEEEKIDGSFTYEDNGYIAIKSVYGDFTFNNWYFTQYGGREGTIDLERAITRSTDTFFYQIGELTGVEKIADWSHTFGLDEVTGIDIPGEIAGLVPNPVWKVRVKAERWFLGNTYHLSIGQGDIALTPIAVNQAIAAISNGGEYCSPHILNEEAFAGNFLCRDLGIKKENIDLVKKGMVGACSLGGTGYTFFDFKEKSGYEVGCKTGTAEVGDGTDDTHAWFTAFAPKDDPEIIATILVERGGEGSRVAGPIAREIFNYYFKVPPANDR</sequence>
<evidence type="ECO:0000313" key="13">
    <source>
        <dbReference type="EMBL" id="KKR30430.1"/>
    </source>
</evidence>
<dbReference type="GO" id="GO:0071555">
    <property type="term" value="P:cell wall organization"/>
    <property type="evidence" value="ECO:0007669"/>
    <property type="project" value="TreeGrafter"/>
</dbReference>
<feature type="transmembrane region" description="Helical" evidence="10">
    <location>
        <begin position="12"/>
        <end position="33"/>
    </location>
</feature>
<evidence type="ECO:0000256" key="5">
    <source>
        <dbReference type="ARBA" id="ARBA00022960"/>
    </source>
</evidence>
<dbReference type="Gene3D" id="3.40.710.10">
    <property type="entry name" value="DD-peptidase/beta-lactamase superfamily"/>
    <property type="match status" value="1"/>
</dbReference>
<evidence type="ECO:0000256" key="10">
    <source>
        <dbReference type="SAM" id="Phobius"/>
    </source>
</evidence>
<dbReference type="PANTHER" id="PTHR30627:SF2">
    <property type="entry name" value="PEPTIDOGLYCAN D,D-TRANSPEPTIDASE MRDA"/>
    <property type="match status" value="1"/>
</dbReference>
<dbReference type="InterPro" id="IPR036138">
    <property type="entry name" value="PBP_dimer_sf"/>
</dbReference>
<comment type="caution">
    <text evidence="13">The sequence shown here is derived from an EMBL/GenBank/DDBJ whole genome shotgun (WGS) entry which is preliminary data.</text>
</comment>
<name>A0A0G0S6S0_9BACT</name>
<dbReference type="GO" id="GO:0005886">
    <property type="term" value="C:plasma membrane"/>
    <property type="evidence" value="ECO:0007669"/>
    <property type="project" value="TreeGrafter"/>
</dbReference>
<dbReference type="AlphaFoldDB" id="A0A0G0S6S0"/>
<keyword evidence="7 10" id="KW-1133">Transmembrane helix</keyword>
<evidence type="ECO:0000256" key="6">
    <source>
        <dbReference type="ARBA" id="ARBA00022984"/>
    </source>
</evidence>
<keyword evidence="6" id="KW-0573">Peptidoglycan synthesis</keyword>
<keyword evidence="3" id="KW-1003">Cell membrane</keyword>
<feature type="domain" description="Penicillin-binding protein dimerisation" evidence="12">
    <location>
        <begin position="104"/>
        <end position="184"/>
    </location>
</feature>
<dbReference type="EMBL" id="LBXL01000007">
    <property type="protein sequence ID" value="KKR30430.1"/>
    <property type="molecule type" value="Genomic_DNA"/>
</dbReference>
<evidence type="ECO:0000259" key="12">
    <source>
        <dbReference type="Pfam" id="PF03717"/>
    </source>
</evidence>
<dbReference type="Pfam" id="PF03717">
    <property type="entry name" value="PBP_dimer"/>
    <property type="match status" value="1"/>
</dbReference>